<reference evidence="1 2" key="1">
    <citation type="submission" date="2020-08" db="EMBL/GenBank/DDBJ databases">
        <title>Sequencing the genomes of 1000 actinobacteria strains.</title>
        <authorList>
            <person name="Klenk H.-P."/>
        </authorList>
    </citation>
    <scope>NUCLEOTIDE SEQUENCE [LARGE SCALE GENOMIC DNA]</scope>
    <source>
        <strain evidence="1 2">DSM 45784</strain>
    </source>
</reference>
<protein>
    <recommendedName>
        <fullName evidence="3">DUF3987 domain-containing protein</fullName>
    </recommendedName>
</protein>
<dbReference type="EMBL" id="JACHND010000001">
    <property type="protein sequence ID" value="MBB4702928.1"/>
    <property type="molecule type" value="Genomic_DNA"/>
</dbReference>
<dbReference type="InterPro" id="IPR025048">
    <property type="entry name" value="DUF3987"/>
</dbReference>
<gene>
    <name evidence="1" type="ORF">BJ982_004472</name>
</gene>
<proteinExistence type="predicted"/>
<organism evidence="1 2">
    <name type="scientific">Sphaerisporangium siamense</name>
    <dbReference type="NCBI Taxonomy" id="795645"/>
    <lineage>
        <taxon>Bacteria</taxon>
        <taxon>Bacillati</taxon>
        <taxon>Actinomycetota</taxon>
        <taxon>Actinomycetes</taxon>
        <taxon>Streptosporangiales</taxon>
        <taxon>Streptosporangiaceae</taxon>
        <taxon>Sphaerisporangium</taxon>
    </lineage>
</organism>
<accession>A0A7W7D9U9</accession>
<dbReference type="Pfam" id="PF13148">
    <property type="entry name" value="DUF3987"/>
    <property type="match status" value="1"/>
</dbReference>
<dbReference type="AlphaFoldDB" id="A0A7W7D9U9"/>
<evidence type="ECO:0008006" key="3">
    <source>
        <dbReference type="Google" id="ProtNLM"/>
    </source>
</evidence>
<comment type="caution">
    <text evidence="1">The sequence shown here is derived from an EMBL/GenBank/DDBJ whole genome shotgun (WGS) entry which is preliminary data.</text>
</comment>
<evidence type="ECO:0000313" key="2">
    <source>
        <dbReference type="Proteomes" id="UP000542210"/>
    </source>
</evidence>
<keyword evidence="2" id="KW-1185">Reference proteome</keyword>
<evidence type="ECO:0000313" key="1">
    <source>
        <dbReference type="EMBL" id="MBB4702928.1"/>
    </source>
</evidence>
<dbReference type="Proteomes" id="UP000542210">
    <property type="component" value="Unassembled WGS sequence"/>
</dbReference>
<name>A0A7W7D9U9_9ACTN</name>
<sequence length="414" mass="44729">MSMPTNKMPEPDVAMFTGPIGKMVNELDPYTEGSKVGVLATLLAGFSAAVGNLPGVGTGKGSMPLSFWPVLVGPTGVGRKGTATGIAMKVLVEGLATFGVNNVVYGCPATGLGFAGELSERAIRNVAAPVLFIEEEMDTFISNSKRDTKVGTYLRKAWDGATITHKTSQLDLVIMKPHVAIVGHIQPKNWGAISGSKDATGGTYNRFFPVWVMQSKKLPVFATPNPEELIKKLGNRFRSMVNFAQEVTELTVPDDVALVFENKHREICDALTTGNEELGQYTERAMAYMIRIAGLYCLADKRTELALTDFDAALALVQYMVETVTYTLPEAEADGNDIPARIVAFIREAGEQGVTSTEVARKFQRVRAAEIRAIVDGSERIKTTKLRSEGGRPATLFTWLEDSEQTADGLAVVA</sequence>